<dbReference type="EMBL" id="CP017812">
    <property type="protein sequence ID" value="AOZ72200.1"/>
    <property type="molecule type" value="Genomic_DNA"/>
</dbReference>
<dbReference type="Proteomes" id="UP000176288">
    <property type="component" value="Chromosome"/>
</dbReference>
<organism evidence="2 3">
    <name type="scientific">Boudabousia tangfeifanii</name>
    <dbReference type="NCBI Taxonomy" id="1912795"/>
    <lineage>
        <taxon>Bacteria</taxon>
        <taxon>Bacillati</taxon>
        <taxon>Actinomycetota</taxon>
        <taxon>Actinomycetes</taxon>
        <taxon>Actinomycetales</taxon>
        <taxon>Actinomycetaceae</taxon>
        <taxon>Boudabousia</taxon>
    </lineage>
</organism>
<dbReference type="AlphaFoldDB" id="A0A1D9MJ44"/>
<name>A0A1D9MJ44_9ACTO</name>
<gene>
    <name evidence="2" type="ORF">BK816_01910</name>
</gene>
<dbReference type="InterPro" id="IPR002725">
    <property type="entry name" value="YgjP-like_metallopeptidase"/>
</dbReference>
<dbReference type="InterPro" id="IPR053136">
    <property type="entry name" value="UTP_pyrophosphatase-like"/>
</dbReference>
<sequence>MLKESRREIAVGSHLVIAEKKRVKHLRLRLDSRTGQPYLSVPLRVSWRYATSFAQSQRDWIDQAQSRIKTDQRFPPDYAWHENLTVFGRSYQTRYELAGRPKVFWHSGQLVYAGPKTPGADPEQAQRALLRFYRQELATLVDLLLPYYAQQLGVEAKSIRYKRMRSRWGSAQKTTGALNFNLELARRESRFAEYVIVHELSHLVHADHSPAFWQTVTKVLPSARNLAKALGDSPAPLGVLR</sequence>
<feature type="domain" description="YgjP-like metallopeptidase" evidence="1">
    <location>
        <begin position="24"/>
        <end position="230"/>
    </location>
</feature>
<evidence type="ECO:0000313" key="3">
    <source>
        <dbReference type="Proteomes" id="UP000176288"/>
    </source>
</evidence>
<proteinExistence type="predicted"/>
<evidence type="ECO:0000313" key="2">
    <source>
        <dbReference type="EMBL" id="AOZ72200.1"/>
    </source>
</evidence>
<dbReference type="RefSeq" id="WP_071163666.1">
    <property type="nucleotide sequence ID" value="NZ_CP017812.1"/>
</dbReference>
<dbReference type="OrthoDB" id="9811177at2"/>
<dbReference type="KEGG" id="avu:BK816_01910"/>
<protein>
    <recommendedName>
        <fullName evidence="1">YgjP-like metallopeptidase domain-containing protein</fullName>
    </recommendedName>
</protein>
<dbReference type="PANTHER" id="PTHR30399">
    <property type="entry name" value="UNCHARACTERIZED PROTEIN YGJP"/>
    <property type="match status" value="1"/>
</dbReference>
<dbReference type="CDD" id="cd07344">
    <property type="entry name" value="M48_yhfN_like"/>
    <property type="match status" value="1"/>
</dbReference>
<dbReference type="Pfam" id="PF01863">
    <property type="entry name" value="YgjP-like"/>
    <property type="match status" value="1"/>
</dbReference>
<dbReference type="PANTHER" id="PTHR30399:SF1">
    <property type="entry name" value="UTP PYROPHOSPHATASE"/>
    <property type="match status" value="1"/>
</dbReference>
<accession>A0A1D9MJ44</accession>
<dbReference type="Gene3D" id="3.30.2010.10">
    <property type="entry name" value="Metalloproteases ('zincins'), catalytic domain"/>
    <property type="match status" value="1"/>
</dbReference>
<reference evidence="2 3" key="1">
    <citation type="submission" date="2016-10" db="EMBL/GenBank/DDBJ databases">
        <title>Actinomyces aegypiusis sp. nov., isolated from the Aegypius monachus in Qinghai Tibet Plateau China.</title>
        <authorList>
            <person name="Wang Y."/>
        </authorList>
    </citation>
    <scope>NUCLEOTIDE SEQUENCE [LARGE SCALE GENOMIC DNA]</scope>
    <source>
        <strain evidence="2 3">VUL4_3</strain>
    </source>
</reference>
<evidence type="ECO:0000259" key="1">
    <source>
        <dbReference type="Pfam" id="PF01863"/>
    </source>
</evidence>
<keyword evidence="3" id="KW-1185">Reference proteome</keyword>
<dbReference type="STRING" id="1912795.BK816_01910"/>